<feature type="compositionally biased region" description="Polar residues" evidence="1">
    <location>
        <begin position="21"/>
        <end position="38"/>
    </location>
</feature>
<evidence type="ECO:0000313" key="2">
    <source>
        <dbReference type="Ensembl" id="ENSMFAP00000032881.2"/>
    </source>
</evidence>
<dbReference type="Ensembl" id="ENSMFAT00000007105.2">
    <property type="protein sequence ID" value="ENSMFAP00000032881.2"/>
    <property type="gene ID" value="ENSMFAG00000002993.2"/>
</dbReference>
<dbReference type="Proteomes" id="UP000233100">
    <property type="component" value="Chromosome 13"/>
</dbReference>
<keyword evidence="3" id="KW-1185">Reference proteome</keyword>
<dbReference type="Bgee" id="ENSMFAG00000002993">
    <property type="expression patterns" value="Expressed in frontal cortex and 8 other cell types or tissues"/>
</dbReference>
<feature type="compositionally biased region" description="Pro residues" evidence="1">
    <location>
        <begin position="127"/>
        <end position="136"/>
    </location>
</feature>
<evidence type="ECO:0000313" key="3">
    <source>
        <dbReference type="Proteomes" id="UP000233100"/>
    </source>
</evidence>
<feature type="compositionally biased region" description="Low complexity" evidence="1">
    <location>
        <begin position="144"/>
        <end position="155"/>
    </location>
</feature>
<dbReference type="AlphaFoldDB" id="A0A2K5W715"/>
<dbReference type="VEuPathDB" id="HostDB:ENSMFAG00000002993"/>
<accession>A0A2K5W715</accession>
<dbReference type="STRING" id="9541.ENSMFAP00000032881"/>
<feature type="region of interest" description="Disordered" evidence="1">
    <location>
        <begin position="104"/>
        <end position="164"/>
    </location>
</feature>
<evidence type="ECO:0000256" key="1">
    <source>
        <dbReference type="SAM" id="MobiDB-lite"/>
    </source>
</evidence>
<feature type="region of interest" description="Disordered" evidence="1">
    <location>
        <begin position="1"/>
        <end position="55"/>
    </location>
</feature>
<organism evidence="2 3">
    <name type="scientific">Macaca fascicularis</name>
    <name type="common">Crab-eating macaque</name>
    <name type="synonym">Cynomolgus monkey</name>
    <dbReference type="NCBI Taxonomy" id="9541"/>
    <lineage>
        <taxon>Eukaryota</taxon>
        <taxon>Metazoa</taxon>
        <taxon>Chordata</taxon>
        <taxon>Craniata</taxon>
        <taxon>Vertebrata</taxon>
        <taxon>Euteleostomi</taxon>
        <taxon>Mammalia</taxon>
        <taxon>Eutheria</taxon>
        <taxon>Euarchontoglires</taxon>
        <taxon>Primates</taxon>
        <taxon>Haplorrhini</taxon>
        <taxon>Catarrhini</taxon>
        <taxon>Cercopithecidae</taxon>
        <taxon>Cercopithecinae</taxon>
        <taxon>Macaca</taxon>
    </lineage>
</organism>
<proteinExistence type="predicted"/>
<reference evidence="2" key="3">
    <citation type="submission" date="2025-09" db="UniProtKB">
        <authorList>
            <consortium name="Ensembl"/>
        </authorList>
    </citation>
    <scope>IDENTIFICATION</scope>
</reference>
<name>A0A2K5W715_MACFA</name>
<reference evidence="2" key="2">
    <citation type="submission" date="2025-08" db="UniProtKB">
        <authorList>
            <consortium name="Ensembl"/>
        </authorList>
    </citation>
    <scope>IDENTIFICATION</scope>
</reference>
<reference evidence="2 3" key="1">
    <citation type="submission" date="2013-03" db="EMBL/GenBank/DDBJ databases">
        <authorList>
            <person name="Warren W."/>
            <person name="Wilson R.K."/>
        </authorList>
    </citation>
    <scope>NUCLEOTIDE SEQUENCE</scope>
</reference>
<protein>
    <submittedName>
        <fullName evidence="2">Uncharacterized protein</fullName>
    </submittedName>
</protein>
<sequence length="164" mass="17204">MGRGAQQTGIPCKSGPPRVTLHTSSLPEPSTAESQGPSSPICLGQNQGCRGQGMGIGGRAPCFQTAYLSGPATVRPACLSRLPRLERRCSQPFLSACPRDLETQAPAHLPGTEEDSLYLDHSGPLGPSKPSPPLPQPSMVRGLPRSPSFPTRPTPGCHFPVSES</sequence>
<dbReference type="GeneTree" id="ENSGT00940000162822"/>